<dbReference type="GO" id="GO:0043743">
    <property type="term" value="F:LPPG:FO 2-phospho-L-lactate transferase activity"/>
    <property type="evidence" value="ECO:0007669"/>
    <property type="project" value="InterPro"/>
</dbReference>
<evidence type="ECO:0000256" key="3">
    <source>
        <dbReference type="SAM" id="MobiDB-lite"/>
    </source>
</evidence>
<proteinExistence type="inferred from homology"/>
<organism evidence="4 5">
    <name type="scientific">Citricoccus muralis</name>
    <dbReference type="NCBI Taxonomy" id="169134"/>
    <lineage>
        <taxon>Bacteria</taxon>
        <taxon>Bacillati</taxon>
        <taxon>Actinomycetota</taxon>
        <taxon>Actinomycetes</taxon>
        <taxon>Micrococcales</taxon>
        <taxon>Micrococcaceae</taxon>
        <taxon>Citricoccus</taxon>
    </lineage>
</organism>
<feature type="region of interest" description="Disordered" evidence="3">
    <location>
        <begin position="1"/>
        <end position="31"/>
    </location>
</feature>
<name>A0A3D9L9J5_9MICC</name>
<keyword evidence="5" id="KW-1185">Reference proteome</keyword>
<dbReference type="CDD" id="cd07187">
    <property type="entry name" value="YvcK_like"/>
    <property type="match status" value="1"/>
</dbReference>
<protein>
    <recommendedName>
        <fullName evidence="2">Putative gluconeogenesis factor</fullName>
    </recommendedName>
</protein>
<comment type="similarity">
    <text evidence="2">Belongs to the gluconeogenesis factor family.</text>
</comment>
<comment type="subcellular location">
    <subcellularLocation>
        <location evidence="2">Cytoplasm</location>
    </subcellularLocation>
</comment>
<evidence type="ECO:0000313" key="5">
    <source>
        <dbReference type="Proteomes" id="UP000256727"/>
    </source>
</evidence>
<dbReference type="HAMAP" id="MF_00973">
    <property type="entry name" value="Gluconeogen_factor"/>
    <property type="match status" value="1"/>
</dbReference>
<keyword evidence="1 2" id="KW-0963">Cytoplasm</keyword>
<dbReference type="NCBIfam" id="TIGR01826">
    <property type="entry name" value="CofD_related"/>
    <property type="match status" value="1"/>
</dbReference>
<evidence type="ECO:0000256" key="1">
    <source>
        <dbReference type="ARBA" id="ARBA00022490"/>
    </source>
</evidence>
<evidence type="ECO:0000256" key="2">
    <source>
        <dbReference type="HAMAP-Rule" id="MF_00973"/>
    </source>
</evidence>
<gene>
    <name evidence="4" type="ORF">C8E99_0839</name>
</gene>
<dbReference type="PANTHER" id="PTHR30135:SF3">
    <property type="entry name" value="GLUCONEOGENESIS FACTOR-RELATED"/>
    <property type="match status" value="1"/>
</dbReference>
<reference evidence="4 5" key="1">
    <citation type="submission" date="2018-07" db="EMBL/GenBank/DDBJ databases">
        <title>Sequencing the genomes of 1000 actinobacteria strains.</title>
        <authorList>
            <person name="Klenk H.-P."/>
        </authorList>
    </citation>
    <scope>NUCLEOTIDE SEQUENCE [LARGE SCALE GENOMIC DNA]</scope>
    <source>
        <strain evidence="4 5">DSM 14442</strain>
    </source>
</reference>
<dbReference type="EMBL" id="QREH01000001">
    <property type="protein sequence ID" value="REE03039.1"/>
    <property type="molecule type" value="Genomic_DNA"/>
</dbReference>
<dbReference type="SUPFAM" id="SSF142338">
    <property type="entry name" value="CofD-like"/>
    <property type="match status" value="1"/>
</dbReference>
<dbReference type="Gene3D" id="3.40.50.10680">
    <property type="entry name" value="CofD-like domains"/>
    <property type="match status" value="1"/>
</dbReference>
<dbReference type="InterPro" id="IPR002882">
    <property type="entry name" value="CofD"/>
</dbReference>
<dbReference type="AlphaFoldDB" id="A0A3D9L9J5"/>
<comment type="function">
    <text evidence="2">Required for morphogenesis under gluconeogenic growth conditions.</text>
</comment>
<dbReference type="InterPro" id="IPR010119">
    <property type="entry name" value="Gluconeogen_factor"/>
</dbReference>
<dbReference type="Pfam" id="PF01933">
    <property type="entry name" value="CofD"/>
    <property type="match status" value="1"/>
</dbReference>
<evidence type="ECO:0000313" key="4">
    <source>
        <dbReference type="EMBL" id="REE03039.1"/>
    </source>
</evidence>
<dbReference type="InterPro" id="IPR038136">
    <property type="entry name" value="CofD-like_dom_sf"/>
</dbReference>
<dbReference type="GO" id="GO:0005737">
    <property type="term" value="C:cytoplasm"/>
    <property type="evidence" value="ECO:0007669"/>
    <property type="project" value="UniProtKB-SubCell"/>
</dbReference>
<dbReference type="PANTHER" id="PTHR30135">
    <property type="entry name" value="UNCHARACTERIZED PROTEIN YVCK-RELATED"/>
    <property type="match status" value="1"/>
</dbReference>
<comment type="caution">
    <text evidence="4">The sequence shown here is derived from an EMBL/GenBank/DDBJ whole genome shotgun (WGS) entry which is preliminary data.</text>
</comment>
<dbReference type="Proteomes" id="UP000256727">
    <property type="component" value="Unassembled WGS sequence"/>
</dbReference>
<dbReference type="GO" id="GO:0008360">
    <property type="term" value="P:regulation of cell shape"/>
    <property type="evidence" value="ECO:0007669"/>
    <property type="project" value="UniProtKB-UniRule"/>
</dbReference>
<sequence>MTGMPGMSSHFTGQLPLAPSSVPAPGQPAGTYDPTLRVTALGGGHGLSATLRALRLIAGEITAVVTVADDGGSSGRIRREMDVLPPGDLRMALAALCDDTDWGRTWRDVMQHRFTSKEGTEATLDNHSLGNLLIVALWELLGDPVGGLRWAGALLGARGQVLPMSTVPLTISGAVLSENEKGELVRRTVTGQSSLAAAGKNTRVSHIRLEPENAPACEESMEAIELSDWIVLGPGSWYTSVLPHLLLPELREALVRTPARKALVMNLTTDTAETSGMNAADHLEVIHHYAPDLRLDVVIADQDAVQDAQGFVDAAERLGAVVLFSKVGAGSGTPIHDPLRLALAFQEAFKGS</sequence>
<accession>A0A3D9L9J5</accession>